<dbReference type="RefSeq" id="XP_015469727.1">
    <property type="nucleotide sequence ID" value="XM_015609430.1"/>
</dbReference>
<dbReference type="InterPro" id="IPR055264">
    <property type="entry name" value="BOD1/SHG1_dom"/>
</dbReference>
<dbReference type="GeneID" id="26837609"/>
<feature type="region of interest" description="Disordered" evidence="2">
    <location>
        <begin position="1"/>
        <end position="21"/>
    </location>
</feature>
<proteinExistence type="predicted"/>
<dbReference type="EMBL" id="LMYN01000007">
    <property type="protein sequence ID" value="KSA03625.1"/>
    <property type="molecule type" value="Genomic_DNA"/>
</dbReference>
<feature type="coiled-coil region" evidence="1">
    <location>
        <begin position="125"/>
        <end position="173"/>
    </location>
</feature>
<reference evidence="4 5" key="1">
    <citation type="submission" date="2015-11" db="EMBL/GenBank/DDBJ databases">
        <title>The genome of Debaryomyces fabryi.</title>
        <authorList>
            <person name="Tafer H."/>
            <person name="Lopandic K."/>
        </authorList>
    </citation>
    <scope>NUCLEOTIDE SEQUENCE [LARGE SCALE GENOMIC DNA]</scope>
    <source>
        <strain evidence="4 5">CBS 789</strain>
    </source>
</reference>
<accession>A0A0V1Q5A0</accession>
<comment type="caution">
    <text evidence="4">The sequence shown here is derived from an EMBL/GenBank/DDBJ whole genome shotgun (WGS) entry which is preliminary data.</text>
</comment>
<evidence type="ECO:0000313" key="4">
    <source>
        <dbReference type="EMBL" id="KSA03625.1"/>
    </source>
</evidence>
<dbReference type="OrthoDB" id="5579731at2759"/>
<feature type="domain" description="BOD1/SHG1" evidence="3">
    <location>
        <begin position="23"/>
        <end position="132"/>
    </location>
</feature>
<feature type="compositionally biased region" description="Low complexity" evidence="2">
    <location>
        <begin position="217"/>
        <end position="244"/>
    </location>
</feature>
<keyword evidence="1" id="KW-0175">Coiled coil</keyword>
<dbReference type="Pfam" id="PF05205">
    <property type="entry name" value="COMPASS-Shg1"/>
    <property type="match status" value="1"/>
</dbReference>
<dbReference type="AlphaFoldDB" id="A0A0V1Q5A0"/>
<keyword evidence="5" id="KW-1185">Reference proteome</keyword>
<sequence length="260" mass="30084">MSDNTDGKSTNTPNITEINDPKQLTTVYKKNGSFDQRRKLLLEDFKKSETHSNLLLKLKLMVENKIKNDPSILMKNKGKMGALIQGAIINDHMQQKSVNSKNDNSLLSIVDKDIQEKIIDSPEFHKELKDELKNTKRILLGISDEEYAKQLEEEQRQRELELEEMKKQDTERELAYKNNFKVKNLSANHKVTKAPRFNFSSNRNSERHFRENYQSPTNETSNNSNKNNANNSNTTTTNTNNNNSAGEDNKQKQNVPYLMY</sequence>
<evidence type="ECO:0000313" key="5">
    <source>
        <dbReference type="Proteomes" id="UP000054251"/>
    </source>
</evidence>
<organism evidence="4 5">
    <name type="scientific">Debaryomyces fabryi</name>
    <dbReference type="NCBI Taxonomy" id="58627"/>
    <lineage>
        <taxon>Eukaryota</taxon>
        <taxon>Fungi</taxon>
        <taxon>Dikarya</taxon>
        <taxon>Ascomycota</taxon>
        <taxon>Saccharomycotina</taxon>
        <taxon>Pichiomycetes</taxon>
        <taxon>Debaryomycetaceae</taxon>
        <taxon>Debaryomyces</taxon>
    </lineage>
</organism>
<evidence type="ECO:0000256" key="2">
    <source>
        <dbReference type="SAM" id="MobiDB-lite"/>
    </source>
</evidence>
<protein>
    <recommendedName>
        <fullName evidence="3">BOD1/SHG1 domain-containing protein</fullName>
    </recommendedName>
</protein>
<dbReference type="Proteomes" id="UP000054251">
    <property type="component" value="Unassembled WGS sequence"/>
</dbReference>
<feature type="region of interest" description="Disordered" evidence="2">
    <location>
        <begin position="193"/>
        <end position="260"/>
    </location>
</feature>
<gene>
    <name evidence="4" type="ORF">AC631_00600</name>
</gene>
<name>A0A0V1Q5A0_9ASCO</name>
<evidence type="ECO:0000259" key="3">
    <source>
        <dbReference type="Pfam" id="PF05205"/>
    </source>
</evidence>
<evidence type="ECO:0000256" key="1">
    <source>
        <dbReference type="SAM" id="Coils"/>
    </source>
</evidence>